<dbReference type="Proteomes" id="UP000037035">
    <property type="component" value="Unassembled WGS sequence"/>
</dbReference>
<comment type="caution">
    <text evidence="1">The sequence shown here is derived from an EMBL/GenBank/DDBJ whole genome shotgun (WGS) entry which is preliminary data.</text>
</comment>
<dbReference type="VEuPathDB" id="FungiDB:VP01_3966g2"/>
<name>A0A0L6USA5_9BASI</name>
<dbReference type="EMBL" id="LAVV01009019">
    <property type="protein sequence ID" value="KNZ51416.1"/>
    <property type="molecule type" value="Genomic_DNA"/>
</dbReference>
<reference evidence="1 2" key="1">
    <citation type="submission" date="2015-08" db="EMBL/GenBank/DDBJ databases">
        <title>Next Generation Sequencing and Analysis of the Genome of Puccinia sorghi L Schw, the Causal Agent of Maize Common Rust.</title>
        <authorList>
            <person name="Rochi L."/>
            <person name="Burguener G."/>
            <person name="Darino M."/>
            <person name="Turjanski A."/>
            <person name="Kreff E."/>
            <person name="Dieguez M.J."/>
            <person name="Sacco F."/>
        </authorList>
    </citation>
    <scope>NUCLEOTIDE SEQUENCE [LARGE SCALE GENOMIC DNA]</scope>
    <source>
        <strain evidence="1 2">RO10H11247</strain>
    </source>
</reference>
<organism evidence="1 2">
    <name type="scientific">Puccinia sorghi</name>
    <dbReference type="NCBI Taxonomy" id="27349"/>
    <lineage>
        <taxon>Eukaryota</taxon>
        <taxon>Fungi</taxon>
        <taxon>Dikarya</taxon>
        <taxon>Basidiomycota</taxon>
        <taxon>Pucciniomycotina</taxon>
        <taxon>Pucciniomycetes</taxon>
        <taxon>Pucciniales</taxon>
        <taxon>Pucciniaceae</taxon>
        <taxon>Puccinia</taxon>
    </lineage>
</organism>
<dbReference type="AlphaFoldDB" id="A0A0L6USA5"/>
<gene>
    <name evidence="1" type="ORF">VP01_3966g2</name>
</gene>
<accession>A0A0L6USA5</accession>
<proteinExistence type="predicted"/>
<sequence>MEKRAIENSLNFICSWGLYKVKYNFFFFFAIFRSFWEQLPILMSATSLESFAQILGVFFPQFILSLKLGCNWDGKPLFLEDPVYGCRKLIPNLSIPFFIQRRTIFLKSNTSRKPNLAFSIPITKDELDQFCFSGKMNLYYLRNMGIMFLGESYSLGTYENYLIGGGIKYDQIHNYLINWFSKIHHFKKHGNACKEDQNPQNPDDVFGTIFKSCNRILNYGYPNWGIISSIRTFVHPPVAIYILNLDHNNMMKNDIQKFLLVEMLEPLVQNLIGLNMFGTYISSNKNDLMINGKLFHHDINCYHSQKLNAQHIISHKKTITRAVTMALACKCFHITFLNKLMKLVVTCVDIINNQPDVLPNSSCYNPSNMKKSSFHLVNKSYIYFAHPIFLEIIFEFQMTVKDHKEDELWTPFYDLDIIFLCYDHIENVDKSLAKSKGLINPDNPNHRSLKKPTKLSQTKKIWSEAWISTNLMVHFMILLQWKSQNKKIKPCLEGQKNILCKPIIYFSSMEDEPLLLPLSLKPFFKSLKATVLSFCVCVFFNDREDKPLPKAGILLTALSTMFSAESKHDLNHQIYFFTWIFLKAL</sequence>
<evidence type="ECO:0000313" key="1">
    <source>
        <dbReference type="EMBL" id="KNZ51416.1"/>
    </source>
</evidence>
<protein>
    <submittedName>
        <fullName evidence="1">Uncharacterized protein</fullName>
    </submittedName>
</protein>
<evidence type="ECO:0000313" key="2">
    <source>
        <dbReference type="Proteomes" id="UP000037035"/>
    </source>
</evidence>
<keyword evidence="2" id="KW-1185">Reference proteome</keyword>